<dbReference type="EMBL" id="LAZR01001857">
    <property type="protein sequence ID" value="KKN38011.1"/>
    <property type="molecule type" value="Genomic_DNA"/>
</dbReference>
<comment type="caution">
    <text evidence="1">The sequence shown here is derived from an EMBL/GenBank/DDBJ whole genome shotgun (WGS) entry which is preliminary data.</text>
</comment>
<dbReference type="AlphaFoldDB" id="A0A0F9SMD6"/>
<proteinExistence type="predicted"/>
<accession>A0A0F9SMD6</accession>
<reference evidence="1" key="1">
    <citation type="journal article" date="2015" name="Nature">
        <title>Complex archaea that bridge the gap between prokaryotes and eukaryotes.</title>
        <authorList>
            <person name="Spang A."/>
            <person name="Saw J.H."/>
            <person name="Jorgensen S.L."/>
            <person name="Zaremba-Niedzwiedzka K."/>
            <person name="Martijn J."/>
            <person name="Lind A.E."/>
            <person name="van Eijk R."/>
            <person name="Schleper C."/>
            <person name="Guy L."/>
            <person name="Ettema T.J."/>
        </authorList>
    </citation>
    <scope>NUCLEOTIDE SEQUENCE</scope>
</reference>
<organism evidence="1">
    <name type="scientific">marine sediment metagenome</name>
    <dbReference type="NCBI Taxonomy" id="412755"/>
    <lineage>
        <taxon>unclassified sequences</taxon>
        <taxon>metagenomes</taxon>
        <taxon>ecological metagenomes</taxon>
    </lineage>
</organism>
<protein>
    <submittedName>
        <fullName evidence="1">Uncharacterized protein</fullName>
    </submittedName>
</protein>
<gene>
    <name evidence="1" type="ORF">LCGC14_0757760</name>
</gene>
<sequence>MTTATGVNTPAWPIDATVFVHAFKDHKILRGVVTGHERVDGYTEEFAQIRLDSGKEIICRVSGDNQGGLAETYRKQNRKTCLRASS</sequence>
<name>A0A0F9SMD6_9ZZZZ</name>
<evidence type="ECO:0000313" key="1">
    <source>
        <dbReference type="EMBL" id="KKN38011.1"/>
    </source>
</evidence>